<gene>
    <name evidence="1" type="ORF">ANN_08170</name>
</gene>
<proteinExistence type="predicted"/>
<comment type="caution">
    <text evidence="1">The sequence shown here is derived from an EMBL/GenBank/DDBJ whole genome shotgun (WGS) entry which is preliminary data.</text>
</comment>
<name>A0ABQ8T0Q0_PERAM</name>
<dbReference type="Proteomes" id="UP001148838">
    <property type="component" value="Unassembled WGS sequence"/>
</dbReference>
<organism evidence="1 2">
    <name type="scientific">Periplaneta americana</name>
    <name type="common">American cockroach</name>
    <name type="synonym">Blatta americana</name>
    <dbReference type="NCBI Taxonomy" id="6978"/>
    <lineage>
        <taxon>Eukaryota</taxon>
        <taxon>Metazoa</taxon>
        <taxon>Ecdysozoa</taxon>
        <taxon>Arthropoda</taxon>
        <taxon>Hexapoda</taxon>
        <taxon>Insecta</taxon>
        <taxon>Pterygota</taxon>
        <taxon>Neoptera</taxon>
        <taxon>Polyneoptera</taxon>
        <taxon>Dictyoptera</taxon>
        <taxon>Blattodea</taxon>
        <taxon>Blattoidea</taxon>
        <taxon>Blattidae</taxon>
        <taxon>Blattinae</taxon>
        <taxon>Periplaneta</taxon>
    </lineage>
</organism>
<dbReference type="EMBL" id="JAJSOF020000017">
    <property type="protein sequence ID" value="KAJ4440039.1"/>
    <property type="molecule type" value="Genomic_DNA"/>
</dbReference>
<reference evidence="1 2" key="1">
    <citation type="journal article" date="2022" name="Allergy">
        <title>Genome assembly and annotation of Periplaneta americana reveal a comprehensive cockroach allergen profile.</title>
        <authorList>
            <person name="Wang L."/>
            <person name="Xiong Q."/>
            <person name="Saelim N."/>
            <person name="Wang L."/>
            <person name="Nong W."/>
            <person name="Wan A.T."/>
            <person name="Shi M."/>
            <person name="Liu X."/>
            <person name="Cao Q."/>
            <person name="Hui J.H.L."/>
            <person name="Sookrung N."/>
            <person name="Leung T.F."/>
            <person name="Tungtrongchitr A."/>
            <person name="Tsui S.K.W."/>
        </authorList>
    </citation>
    <scope>NUCLEOTIDE SEQUENCE [LARGE SCALE GENOMIC DNA]</scope>
    <source>
        <strain evidence="1">PWHHKU_190912</strain>
    </source>
</reference>
<evidence type="ECO:0000313" key="1">
    <source>
        <dbReference type="EMBL" id="KAJ4440039.1"/>
    </source>
</evidence>
<evidence type="ECO:0000313" key="2">
    <source>
        <dbReference type="Proteomes" id="UP001148838"/>
    </source>
</evidence>
<accession>A0ABQ8T0Q0</accession>
<protein>
    <submittedName>
        <fullName evidence="1">Uncharacterized protein</fullName>
    </submittedName>
</protein>
<keyword evidence="2" id="KW-1185">Reference proteome</keyword>
<sequence length="267" mass="31360">MWIWRRMERVKWRDRIRNEAVLERVDEERMMLKLIRKRKRNWLGHWLRRNCLLKDALERMVNGRRVRGRRRYQMIDDIKLYESYEETKGKAENRKDCRKAGFAVKDLPLGRTVNEMMSIVLRTLSPTPVDNAKALCVYKLKKYKSLGMNEISGGLIQESGNALSSEYSSPNIIRNIKSRRLKCAGHVARMGESRNAYRVLVERPEGKRPLGMPRCTWEDNIKMGLREVGYVPKDWINLAQDWDRCTVGRIAILAGTKSNIDQFLSNC</sequence>